<gene>
    <name evidence="2" type="ORF">HPP92_009715</name>
</gene>
<evidence type="ECO:0000313" key="3">
    <source>
        <dbReference type="Proteomes" id="UP000636800"/>
    </source>
</evidence>
<comment type="caution">
    <text evidence="2">The sequence shown here is derived from an EMBL/GenBank/DDBJ whole genome shotgun (WGS) entry which is preliminary data.</text>
</comment>
<dbReference type="Proteomes" id="UP000636800">
    <property type="component" value="Unassembled WGS sequence"/>
</dbReference>
<name>A0A835V783_VANPL</name>
<accession>A0A835V783</accession>
<dbReference type="AlphaFoldDB" id="A0A835V783"/>
<protein>
    <submittedName>
        <fullName evidence="2">Uncharacterized protein</fullName>
    </submittedName>
</protein>
<sequence>MPEAVGTTAVAVAGVCTMAGDMGTLPGAEDDLRQPELLPSECSSSIRNKGFK</sequence>
<evidence type="ECO:0000256" key="1">
    <source>
        <dbReference type="SAM" id="MobiDB-lite"/>
    </source>
</evidence>
<organism evidence="2 3">
    <name type="scientific">Vanilla planifolia</name>
    <name type="common">Vanilla</name>
    <dbReference type="NCBI Taxonomy" id="51239"/>
    <lineage>
        <taxon>Eukaryota</taxon>
        <taxon>Viridiplantae</taxon>
        <taxon>Streptophyta</taxon>
        <taxon>Embryophyta</taxon>
        <taxon>Tracheophyta</taxon>
        <taxon>Spermatophyta</taxon>
        <taxon>Magnoliopsida</taxon>
        <taxon>Liliopsida</taxon>
        <taxon>Asparagales</taxon>
        <taxon>Orchidaceae</taxon>
        <taxon>Vanilloideae</taxon>
        <taxon>Vanilleae</taxon>
        <taxon>Vanilla</taxon>
    </lineage>
</organism>
<feature type="region of interest" description="Disordered" evidence="1">
    <location>
        <begin position="26"/>
        <end position="52"/>
    </location>
</feature>
<feature type="compositionally biased region" description="Polar residues" evidence="1">
    <location>
        <begin position="41"/>
        <end position="52"/>
    </location>
</feature>
<reference evidence="2 3" key="1">
    <citation type="journal article" date="2020" name="Nat. Food">
        <title>A phased Vanilla planifolia genome enables genetic improvement of flavour and production.</title>
        <authorList>
            <person name="Hasing T."/>
            <person name="Tang H."/>
            <person name="Brym M."/>
            <person name="Khazi F."/>
            <person name="Huang T."/>
            <person name="Chambers A.H."/>
        </authorList>
    </citation>
    <scope>NUCLEOTIDE SEQUENCE [LARGE SCALE GENOMIC DNA]</scope>
    <source>
        <tissue evidence="2">Leaf</tissue>
    </source>
</reference>
<dbReference type="EMBL" id="JADCNL010000004">
    <property type="protein sequence ID" value="KAG0485636.1"/>
    <property type="molecule type" value="Genomic_DNA"/>
</dbReference>
<evidence type="ECO:0000313" key="2">
    <source>
        <dbReference type="EMBL" id="KAG0485636.1"/>
    </source>
</evidence>
<dbReference type="OrthoDB" id="1931232at2759"/>
<keyword evidence="3" id="KW-1185">Reference proteome</keyword>
<proteinExistence type="predicted"/>